<evidence type="ECO:0000256" key="3">
    <source>
        <dbReference type="ARBA" id="ARBA00022679"/>
    </source>
</evidence>
<evidence type="ECO:0000256" key="8">
    <source>
        <dbReference type="SAM" id="Phobius"/>
    </source>
</evidence>
<sequence length="309" mass="35436">MSNTISIIIPVYNEKESLEELYGEIRAATGSFSKREVLFIDDGSTDGTTELLQTMAEEYPDVTLIQFYRNYGKAAALAEGFNHATGDYIVTMDADLQDDPSEIKNLVEKLDEGYDLISGWKRVRLDPWTKRWPSKFFNLVTRLMTGVKIHDFNCGLKIYRRAVVKAVEIYGGRHRYIPALAGQKNFKVDEIEVNHRPRKFGITKYGGSRLLHGFFDLVSILFIDRFDQRPLHLFGFFGLLSFLIGLIIEIYVVYLKYGLGEPFQKHMALLVFGVMIIVIGIQFFSIGLLGEMHTRTNQKNDNRVQQLIK</sequence>
<keyword evidence="3" id="KW-0808">Transferase</keyword>
<accession>A0A381R028</accession>
<keyword evidence="1" id="KW-1003">Cell membrane</keyword>
<protein>
    <recommendedName>
        <fullName evidence="9">Glycosyltransferase 2-like domain-containing protein</fullName>
    </recommendedName>
</protein>
<organism evidence="10">
    <name type="scientific">marine metagenome</name>
    <dbReference type="NCBI Taxonomy" id="408172"/>
    <lineage>
        <taxon>unclassified sequences</taxon>
        <taxon>metagenomes</taxon>
        <taxon>ecological metagenomes</taxon>
    </lineage>
</organism>
<keyword evidence="4 8" id="KW-0812">Transmembrane</keyword>
<dbReference type="Pfam" id="PF00535">
    <property type="entry name" value="Glycos_transf_2"/>
    <property type="match status" value="1"/>
</dbReference>
<dbReference type="InterPro" id="IPR001173">
    <property type="entry name" value="Glyco_trans_2-like"/>
</dbReference>
<evidence type="ECO:0000313" key="10">
    <source>
        <dbReference type="EMBL" id="SUZ83237.1"/>
    </source>
</evidence>
<dbReference type="GO" id="GO:0099621">
    <property type="term" value="F:undecaprenyl-phosphate 4-deoxy-4-formamido-L-arabinose transferase activity"/>
    <property type="evidence" value="ECO:0007669"/>
    <property type="project" value="TreeGrafter"/>
</dbReference>
<reference evidence="10" key="1">
    <citation type="submission" date="2018-05" db="EMBL/GenBank/DDBJ databases">
        <authorList>
            <person name="Lanie J.A."/>
            <person name="Ng W.-L."/>
            <person name="Kazmierczak K.M."/>
            <person name="Andrzejewski T.M."/>
            <person name="Davidsen T.M."/>
            <person name="Wayne K.J."/>
            <person name="Tettelin H."/>
            <person name="Glass J.I."/>
            <person name="Rusch D."/>
            <person name="Podicherti R."/>
            <person name="Tsui H.-C.T."/>
            <person name="Winkler M.E."/>
        </authorList>
    </citation>
    <scope>NUCLEOTIDE SEQUENCE</scope>
</reference>
<keyword evidence="7 8" id="KW-0472">Membrane</keyword>
<evidence type="ECO:0000256" key="5">
    <source>
        <dbReference type="ARBA" id="ARBA00022985"/>
    </source>
</evidence>
<evidence type="ECO:0000259" key="9">
    <source>
        <dbReference type="Pfam" id="PF00535"/>
    </source>
</evidence>
<dbReference type="InterPro" id="IPR050256">
    <property type="entry name" value="Glycosyltransferase_2"/>
</dbReference>
<evidence type="ECO:0000256" key="4">
    <source>
        <dbReference type="ARBA" id="ARBA00022692"/>
    </source>
</evidence>
<evidence type="ECO:0000256" key="6">
    <source>
        <dbReference type="ARBA" id="ARBA00022989"/>
    </source>
</evidence>
<dbReference type="Gene3D" id="3.90.550.10">
    <property type="entry name" value="Spore Coat Polysaccharide Biosynthesis Protein SpsA, Chain A"/>
    <property type="match status" value="1"/>
</dbReference>
<keyword evidence="6 8" id="KW-1133">Transmembrane helix</keyword>
<name>A0A381R028_9ZZZZ</name>
<dbReference type="AlphaFoldDB" id="A0A381R028"/>
<feature type="transmembrane region" description="Helical" evidence="8">
    <location>
        <begin position="266"/>
        <end position="289"/>
    </location>
</feature>
<dbReference type="InterPro" id="IPR029044">
    <property type="entry name" value="Nucleotide-diphossugar_trans"/>
</dbReference>
<dbReference type="PANTHER" id="PTHR48090:SF3">
    <property type="entry name" value="UNDECAPRENYL-PHOSPHATE 4-DEOXY-4-FORMAMIDO-L-ARABINOSE TRANSFERASE"/>
    <property type="match status" value="1"/>
</dbReference>
<keyword evidence="2" id="KW-0328">Glycosyltransferase</keyword>
<dbReference type="PANTHER" id="PTHR48090">
    <property type="entry name" value="UNDECAPRENYL-PHOSPHATE 4-DEOXY-4-FORMAMIDO-L-ARABINOSE TRANSFERASE-RELATED"/>
    <property type="match status" value="1"/>
</dbReference>
<dbReference type="EMBL" id="UINC01001541">
    <property type="protein sequence ID" value="SUZ83237.1"/>
    <property type="molecule type" value="Genomic_DNA"/>
</dbReference>
<dbReference type="SUPFAM" id="SSF53448">
    <property type="entry name" value="Nucleotide-diphospho-sugar transferases"/>
    <property type="match status" value="1"/>
</dbReference>
<keyword evidence="5" id="KW-0448">Lipopolysaccharide biosynthesis</keyword>
<evidence type="ECO:0000256" key="1">
    <source>
        <dbReference type="ARBA" id="ARBA00022475"/>
    </source>
</evidence>
<dbReference type="GO" id="GO:0009103">
    <property type="term" value="P:lipopolysaccharide biosynthetic process"/>
    <property type="evidence" value="ECO:0007669"/>
    <property type="project" value="UniProtKB-KW"/>
</dbReference>
<feature type="domain" description="Glycosyltransferase 2-like" evidence="9">
    <location>
        <begin position="6"/>
        <end position="166"/>
    </location>
</feature>
<evidence type="ECO:0000256" key="7">
    <source>
        <dbReference type="ARBA" id="ARBA00023136"/>
    </source>
</evidence>
<feature type="transmembrane region" description="Helical" evidence="8">
    <location>
        <begin position="233"/>
        <end position="254"/>
    </location>
</feature>
<proteinExistence type="predicted"/>
<gene>
    <name evidence="10" type="ORF">METZ01_LOCUS36091</name>
</gene>
<dbReference type="CDD" id="cd04187">
    <property type="entry name" value="DPM1_like_bac"/>
    <property type="match status" value="1"/>
</dbReference>
<evidence type="ECO:0000256" key="2">
    <source>
        <dbReference type="ARBA" id="ARBA00022676"/>
    </source>
</evidence>
<dbReference type="GO" id="GO:0005886">
    <property type="term" value="C:plasma membrane"/>
    <property type="evidence" value="ECO:0007669"/>
    <property type="project" value="TreeGrafter"/>
</dbReference>